<keyword evidence="2" id="KW-1185">Reference proteome</keyword>
<reference evidence="3" key="2">
    <citation type="submission" date="2025-08" db="UniProtKB">
        <authorList>
            <consortium name="RefSeq"/>
        </authorList>
    </citation>
    <scope>IDENTIFICATION</scope>
    <source>
        <tissue evidence="3">Leaves</tissue>
    </source>
</reference>
<sequence>MVTDALSCRHSLLTVLDTKLLGFEMLKDLYAHDTDFSDIYTSCMKSPHGKYFLHNEFLFYVDKLCVSNSSICDLLIREAHSGGLMGHFEIVKTLAMLQEHFYWPQMVDVPPIT</sequence>
<dbReference type="Gene3D" id="1.10.340.70">
    <property type="match status" value="1"/>
</dbReference>
<protein>
    <recommendedName>
        <fullName evidence="1">Integrase zinc-binding domain-containing protein</fullName>
    </recommendedName>
</protein>
<dbReference type="Proteomes" id="UP001652660">
    <property type="component" value="Chromosome 1c"/>
</dbReference>
<reference evidence="2" key="1">
    <citation type="journal article" date="2025" name="Foods">
        <title>Unveiling the Microbial Signatures of Arabica Coffee Cherries: Insights into Ripeness Specific Diversity, Functional Traits, and Implications for Quality and Safety.</title>
        <authorList>
            <consortium name="RefSeq"/>
            <person name="Tenea G.N."/>
            <person name="Cifuentes V."/>
            <person name="Reyes P."/>
            <person name="Cevallos-Vallejos M."/>
        </authorList>
    </citation>
    <scope>NUCLEOTIDE SEQUENCE [LARGE SCALE GENOMIC DNA]</scope>
</reference>
<evidence type="ECO:0000313" key="2">
    <source>
        <dbReference type="Proteomes" id="UP001652660"/>
    </source>
</evidence>
<name>A0ABM4U2R3_COFAR</name>
<dbReference type="GeneID" id="140005134"/>
<evidence type="ECO:0000313" key="3">
    <source>
        <dbReference type="RefSeq" id="XP_071901574.1"/>
    </source>
</evidence>
<proteinExistence type="predicted"/>
<evidence type="ECO:0000259" key="1">
    <source>
        <dbReference type="Pfam" id="PF17921"/>
    </source>
</evidence>
<accession>A0ABM4U2R3</accession>
<gene>
    <name evidence="3" type="primary">LOC140005134</name>
</gene>
<dbReference type="Pfam" id="PF17921">
    <property type="entry name" value="Integrase_H2C2"/>
    <property type="match status" value="1"/>
</dbReference>
<dbReference type="RefSeq" id="XP_071901574.1">
    <property type="nucleotide sequence ID" value="XM_072045473.1"/>
</dbReference>
<organism evidence="2 3">
    <name type="scientific">Coffea arabica</name>
    <name type="common">Arabian coffee</name>
    <dbReference type="NCBI Taxonomy" id="13443"/>
    <lineage>
        <taxon>Eukaryota</taxon>
        <taxon>Viridiplantae</taxon>
        <taxon>Streptophyta</taxon>
        <taxon>Embryophyta</taxon>
        <taxon>Tracheophyta</taxon>
        <taxon>Spermatophyta</taxon>
        <taxon>Magnoliopsida</taxon>
        <taxon>eudicotyledons</taxon>
        <taxon>Gunneridae</taxon>
        <taxon>Pentapetalae</taxon>
        <taxon>asterids</taxon>
        <taxon>lamiids</taxon>
        <taxon>Gentianales</taxon>
        <taxon>Rubiaceae</taxon>
        <taxon>Ixoroideae</taxon>
        <taxon>Gardenieae complex</taxon>
        <taxon>Bertiereae - Coffeeae clade</taxon>
        <taxon>Coffeeae</taxon>
        <taxon>Coffea</taxon>
    </lineage>
</organism>
<feature type="domain" description="Integrase zinc-binding" evidence="1">
    <location>
        <begin position="70"/>
        <end position="107"/>
    </location>
</feature>
<dbReference type="InterPro" id="IPR041588">
    <property type="entry name" value="Integrase_H2C2"/>
</dbReference>